<evidence type="ECO:0000256" key="5">
    <source>
        <dbReference type="ARBA" id="ARBA00023180"/>
    </source>
</evidence>
<dbReference type="GO" id="GO:0016020">
    <property type="term" value="C:membrane"/>
    <property type="evidence" value="ECO:0000318"/>
    <property type="project" value="GO_Central"/>
</dbReference>
<gene>
    <name evidence="9 11" type="primary">ptd-2</name>
    <name evidence="9" type="ORF">CELE_F07C3.1</name>
    <name evidence="11" type="ORF">F07C3.1</name>
</gene>
<feature type="domain" description="SSD" evidence="8">
    <location>
        <begin position="353"/>
        <end position="494"/>
    </location>
</feature>
<dbReference type="PaxDb" id="6239-F07C3.1"/>
<feature type="transmembrane region" description="Helical" evidence="7">
    <location>
        <begin position="805"/>
        <end position="825"/>
    </location>
</feature>
<dbReference type="PhylomeDB" id="Q19153"/>
<feature type="transmembrane region" description="Helical" evidence="7">
    <location>
        <begin position="441"/>
        <end position="459"/>
    </location>
</feature>
<sequence>MSTVSRITERIFMKYAHVVIDYPIICIVLTGTISVILTSWALSFNYQVIDFDPTKGFETRGSPLSSARMTLEAMKPHQASNENILRWYFEQDPGRRKRYIKNDTTTTLDPITVNYDDYGVDSEPNSSDLEDPCEMYGAIGKALPYDMIEYLGKIMIRVSSYDDLFSLNVMKHLCQIDSIVDNLIIESNYTNPIQALKHSLNIPYYTTCPNMTTQNSCEALNENDILNFRYLLQKCKINSTDEVCSAFSINQVNNWLLTKGNSSDFIIVVVLKVTMWNGAENRDFYDDLIDKLKDHLERNPHTRMAGIALNMKNKVFQERIQTDSLFAAFSALLVFSCFLIYSRSIIFTCIILMVVTLSSGVAFFIYTVVLGIDFFPFINLLVVVILISIGADDAFLLLVYYRREVERMSHLEYKVGSIYIPLYRESDLLSRSLRLSLHHSLVSMFVTSLTTASTFLTNLSSPVIVLRCFGVYAALTVTVNYILVVLILPGAIILSRPIRKKLSRGDEEPEKIESHSYFASKITETTHYFRFGIFICSLIMTGLSLFIIFQNPGLKTPQTNPTKLLVDSNIHEYFDNNVHHFNFQWQRSARLVKNFVFGVDAIKETSTLSPYNKPSKNFSQAHYSLDTDKLDFYRRIVNLESKKYQLVNYTHVSWADKILQANESCFSENKTIIHECILSASVRNKNLIHQFPDDFSVIPGDGPFIDQDLKVVGYFISIPSNQKLQVDTEMIGSFFQEIEESCKQIKNATSDSVLCLSSTEITRFYDIVSQLRSSSFTSVAISLGICLIVIIACTRVIKLSIISSVIIFFVILWTVASLILLGWQLSVVESTILIITIGLSFDYTLHYVVAIRDTKCVPASEKLTSAHSTAGIACVFGSLTLFLAGCPLLFSQTASFYQIGTMLVILGITSLFGASIVLPSFLMVFSCGDRLQSTKL</sequence>
<proteinExistence type="inferred from homology"/>
<keyword evidence="5" id="KW-0325">Glycoprotein</keyword>
<dbReference type="Proteomes" id="UP000001940">
    <property type="component" value="Chromosome V"/>
</dbReference>
<keyword evidence="3 7" id="KW-1133">Transmembrane helix</keyword>
<comment type="similarity">
    <text evidence="6">Belongs to the dispatched family.</text>
</comment>
<dbReference type="AlphaFoldDB" id="Q19153"/>
<dbReference type="HOGENOM" id="CLU_004076_0_1_1"/>
<keyword evidence="10" id="KW-1185">Reference proteome</keyword>
<dbReference type="FunCoup" id="Q19153">
    <property type="interactions" value="178"/>
</dbReference>
<evidence type="ECO:0000313" key="9">
    <source>
        <dbReference type="EMBL" id="CCD68931.1"/>
    </source>
</evidence>
<dbReference type="Gene3D" id="1.20.1640.10">
    <property type="entry name" value="Multidrug efflux transporter AcrB transmembrane domain"/>
    <property type="match status" value="2"/>
</dbReference>
<evidence type="ECO:0000256" key="3">
    <source>
        <dbReference type="ARBA" id="ARBA00022989"/>
    </source>
</evidence>
<dbReference type="GO" id="GO:0007224">
    <property type="term" value="P:smoothened signaling pathway"/>
    <property type="evidence" value="ECO:0000318"/>
    <property type="project" value="GO_Central"/>
</dbReference>
<evidence type="ECO:0000256" key="1">
    <source>
        <dbReference type="ARBA" id="ARBA00004141"/>
    </source>
</evidence>
<evidence type="ECO:0000259" key="8">
    <source>
        <dbReference type="PROSITE" id="PS50156"/>
    </source>
</evidence>
<evidence type="ECO:0000256" key="2">
    <source>
        <dbReference type="ARBA" id="ARBA00022692"/>
    </source>
</evidence>
<feature type="transmembrane region" description="Helical" evidence="7">
    <location>
        <begin position="870"/>
        <end position="890"/>
    </location>
</feature>
<dbReference type="WormBase" id="F07C3.1">
    <property type="protein sequence ID" value="CE35270"/>
    <property type="gene ID" value="WBGene00004211"/>
    <property type="gene designation" value="ptd-2"/>
</dbReference>
<feature type="transmembrane region" description="Helical" evidence="7">
    <location>
        <begin position="20"/>
        <end position="42"/>
    </location>
</feature>
<dbReference type="PANTHER" id="PTHR45951">
    <property type="entry name" value="PROTEIN DISPATCHED-RELATED"/>
    <property type="match status" value="1"/>
</dbReference>
<name>Q19153_CAEEL</name>
<dbReference type="SMR" id="Q19153"/>
<dbReference type="InterPro" id="IPR052081">
    <property type="entry name" value="Dispatched_Hh_regulator"/>
</dbReference>
<feature type="transmembrane region" description="Helical" evidence="7">
    <location>
        <begin position="471"/>
        <end position="494"/>
    </location>
</feature>
<reference evidence="9 10" key="1">
    <citation type="journal article" date="1998" name="Science">
        <title>Genome sequence of the nematode C. elegans: a platform for investigating biology.</title>
        <authorList>
            <consortium name="The C. elegans sequencing consortium"/>
            <person name="Sulson J.E."/>
            <person name="Waterston R."/>
        </authorList>
    </citation>
    <scope>NUCLEOTIDE SEQUENCE [LARGE SCALE GENOMIC DNA]</scope>
    <source>
        <strain evidence="9 10">Bristol N2</strain>
    </source>
</reference>
<dbReference type="RefSeq" id="NP_505396.2">
    <property type="nucleotide sequence ID" value="NM_072995.3"/>
</dbReference>
<evidence type="ECO:0000256" key="7">
    <source>
        <dbReference type="SAM" id="Phobius"/>
    </source>
</evidence>
<dbReference type="PIR" id="T28820">
    <property type="entry name" value="T28820"/>
</dbReference>
<evidence type="ECO:0000256" key="6">
    <source>
        <dbReference type="ARBA" id="ARBA00038046"/>
    </source>
</evidence>
<dbReference type="PANTHER" id="PTHR45951:SF3">
    <property type="entry name" value="PROTEIN DISPATCHED"/>
    <property type="match status" value="1"/>
</dbReference>
<dbReference type="UCSC" id="F07C3.1">
    <property type="organism name" value="c. elegans"/>
</dbReference>
<feature type="transmembrane region" description="Helical" evidence="7">
    <location>
        <begin position="528"/>
        <end position="549"/>
    </location>
</feature>
<feature type="transmembrane region" description="Helical" evidence="7">
    <location>
        <begin position="775"/>
        <end position="793"/>
    </location>
</feature>
<feature type="transmembrane region" description="Helical" evidence="7">
    <location>
        <begin position="831"/>
        <end position="849"/>
    </location>
</feature>
<evidence type="ECO:0000313" key="10">
    <source>
        <dbReference type="Proteomes" id="UP000001940"/>
    </source>
</evidence>
<feature type="transmembrane region" description="Helical" evidence="7">
    <location>
        <begin position="896"/>
        <end position="925"/>
    </location>
</feature>
<dbReference type="EMBL" id="BX284605">
    <property type="protein sequence ID" value="CCD68931.1"/>
    <property type="molecule type" value="Genomic_DNA"/>
</dbReference>
<accession>Q19153</accession>
<dbReference type="STRING" id="6239.F07C3.1.1"/>
<dbReference type="AGR" id="WB:WBGene00004211"/>
<protein>
    <submittedName>
        <fullName evidence="9">SSD domain-containing protein</fullName>
    </submittedName>
</protein>
<dbReference type="Bgee" id="WBGene00004211">
    <property type="expression patterns" value="Expressed in embryo and 1 other cell type or tissue"/>
</dbReference>
<dbReference type="GeneID" id="179307"/>
<dbReference type="OMA" id="HIGHAYA"/>
<keyword evidence="2 7" id="KW-0812">Transmembrane</keyword>
<dbReference type="SUPFAM" id="SSF82866">
    <property type="entry name" value="Multidrug efflux transporter AcrB transmembrane domain"/>
    <property type="match status" value="2"/>
</dbReference>
<evidence type="ECO:0000313" key="11">
    <source>
        <dbReference type="WormBase" id="F07C3.1"/>
    </source>
</evidence>
<dbReference type="InterPro" id="IPR003392">
    <property type="entry name" value="PTHD_SSD"/>
</dbReference>
<feature type="transmembrane region" description="Helical" evidence="7">
    <location>
        <begin position="324"/>
        <end position="342"/>
    </location>
</feature>
<dbReference type="InterPro" id="IPR000731">
    <property type="entry name" value="SSD"/>
</dbReference>
<feature type="transmembrane region" description="Helical" evidence="7">
    <location>
        <begin position="349"/>
        <end position="372"/>
    </location>
</feature>
<organism evidence="9 10">
    <name type="scientific">Caenorhabditis elegans</name>
    <dbReference type="NCBI Taxonomy" id="6239"/>
    <lineage>
        <taxon>Eukaryota</taxon>
        <taxon>Metazoa</taxon>
        <taxon>Ecdysozoa</taxon>
        <taxon>Nematoda</taxon>
        <taxon>Chromadorea</taxon>
        <taxon>Rhabditida</taxon>
        <taxon>Rhabditina</taxon>
        <taxon>Rhabditomorpha</taxon>
        <taxon>Rhabditoidea</taxon>
        <taxon>Rhabditidae</taxon>
        <taxon>Peloderinae</taxon>
        <taxon>Caenorhabditis</taxon>
    </lineage>
</organism>
<dbReference type="eggNOG" id="KOG3664">
    <property type="taxonomic scope" value="Eukaryota"/>
</dbReference>
<feature type="transmembrane region" description="Helical" evidence="7">
    <location>
        <begin position="378"/>
        <end position="401"/>
    </location>
</feature>
<comment type="subcellular location">
    <subcellularLocation>
        <location evidence="1">Membrane</location>
        <topology evidence="1">Multi-pass membrane protein</topology>
    </subcellularLocation>
</comment>
<dbReference type="InParanoid" id="Q19153"/>
<dbReference type="OrthoDB" id="193905at2759"/>
<keyword evidence="4 7" id="KW-0472">Membrane</keyword>
<dbReference type="CTD" id="179307"/>
<dbReference type="KEGG" id="cel:CELE_F07C3.1"/>
<dbReference type="PROSITE" id="PS50156">
    <property type="entry name" value="SSD"/>
    <property type="match status" value="1"/>
</dbReference>
<dbReference type="Pfam" id="PF02460">
    <property type="entry name" value="Patched"/>
    <property type="match status" value="1"/>
</dbReference>
<evidence type="ECO:0000256" key="4">
    <source>
        <dbReference type="ARBA" id="ARBA00023136"/>
    </source>
</evidence>